<sequence length="855" mass="92371">MPFIDCINSAIDQGAISRDEGEALNRDFEQKFAQKRAQLGDDQAAKAAQDELAVELRAQAIEKRRRAVLTEKARQRLKGRILDYRDENGKADVYEAAVQTLSHYGYAGASSVRGRQEAILSMAHGKLTDLMTAVSRDLVTGRRNASAGLIKDVVRELHGQASGDATAKGLAGSLSSVFEDLRQRFNNAGGAIAKLDEFGLPHSHNGLAIRQAGRDQWKAFIRPLVDPDKMRHPLTGEPVGAHGIDQALDHVFETITTNGWAHHTPKMAGGRGKGALASQRQDHRFIAFKSADDWLTYNGKFGDGDPVQAMFRHVNGMARDIAMLEELGPNPTAMVDWMIQGVRSEIAKGDVGKASLAKVARDAARWARGTEPGAFAEWRLNALFAELRGRPSAASGVATTTASVKNVMNSALLGAAGVVAATTDPFIAQASRRLAGLPIMKDFGSMLTMLKASKREEIVRAGVIWDDYLHTIEAEARFVGPMLGHNWSQYLVDRSMMVFGLKPLTTGRKLVEARAWQSTLADEAGKDFAALPGRLRETMEGFGINADDWEIMRASIDAAGFVTPTEIARRGGEVRYIDTSQAVVDPAAQAELRAIRHREVAEKLAELTSSWSERSVPSGTPNARSFVTGNLPRGTPAGEAIDFALQFKSFGLSFTTLQVEALQQILASQSGGRGSAATYASAMVLSVTLGGAMAIQIKSLADGKDLEDMSAPSFWFKAMITGGGFGLFGDFVNGSSNRFGQGFAGTLIGPGVAMLDDAAQLTVGNAIQFATGEDPKLGREAVNFAGRYTPVASSWWATRGAYRRLMLDQLQWLVDPDADKSFKAKASQLKSQTGQEYWWPPGQTELARAPAITNR</sequence>
<keyword evidence="2" id="KW-1185">Reference proteome</keyword>
<name>A0A6L9MH93_9HYPH</name>
<evidence type="ECO:0000313" key="2">
    <source>
        <dbReference type="Proteomes" id="UP000476332"/>
    </source>
</evidence>
<reference evidence="1 2" key="1">
    <citation type="submission" date="2020-01" db="EMBL/GenBank/DDBJ databases">
        <title>Genomes of bacteria type strains.</title>
        <authorList>
            <person name="Chen J."/>
            <person name="Zhu S."/>
            <person name="Chen J."/>
        </authorList>
    </citation>
    <scope>NUCLEOTIDE SEQUENCE [LARGE SCALE GENOMIC DNA]</scope>
    <source>
        <strain evidence="1 2">KCTC 52919</strain>
    </source>
</reference>
<accession>A0A6L9MH93</accession>
<dbReference type="RefSeq" id="WP_163043793.1">
    <property type="nucleotide sequence ID" value="NZ_JAAAMJ010000006.1"/>
</dbReference>
<gene>
    <name evidence="1" type="ORF">GTW51_10015</name>
</gene>
<dbReference type="Proteomes" id="UP000476332">
    <property type="component" value="Unassembled WGS sequence"/>
</dbReference>
<dbReference type="AlphaFoldDB" id="A0A6L9MH93"/>
<organism evidence="1 2">
    <name type="scientific">Aurantimonas aggregata</name>
    <dbReference type="NCBI Taxonomy" id="2047720"/>
    <lineage>
        <taxon>Bacteria</taxon>
        <taxon>Pseudomonadati</taxon>
        <taxon>Pseudomonadota</taxon>
        <taxon>Alphaproteobacteria</taxon>
        <taxon>Hyphomicrobiales</taxon>
        <taxon>Aurantimonadaceae</taxon>
        <taxon>Aurantimonas</taxon>
    </lineage>
</organism>
<protein>
    <submittedName>
        <fullName evidence="1">Uncharacterized protein</fullName>
    </submittedName>
</protein>
<dbReference type="EMBL" id="JAAAMJ010000006">
    <property type="protein sequence ID" value="NDV87036.1"/>
    <property type="molecule type" value="Genomic_DNA"/>
</dbReference>
<proteinExistence type="predicted"/>
<evidence type="ECO:0000313" key="1">
    <source>
        <dbReference type="EMBL" id="NDV87036.1"/>
    </source>
</evidence>
<comment type="caution">
    <text evidence="1">The sequence shown here is derived from an EMBL/GenBank/DDBJ whole genome shotgun (WGS) entry which is preliminary data.</text>
</comment>